<organism evidence="7 9">
    <name type="scientific">Rhodococcus hoagii</name>
    <name type="common">Corynebacterium equii</name>
    <dbReference type="NCBI Taxonomy" id="43767"/>
    <lineage>
        <taxon>Bacteria</taxon>
        <taxon>Bacillati</taxon>
        <taxon>Actinomycetota</taxon>
        <taxon>Actinomycetes</taxon>
        <taxon>Mycobacteriales</taxon>
        <taxon>Nocardiaceae</taxon>
        <taxon>Prescottella</taxon>
    </lineage>
</organism>
<dbReference type="EMBL" id="WUYC01000001">
    <property type="protein sequence ID" value="MBM4712900.1"/>
    <property type="molecule type" value="Genomic_DNA"/>
</dbReference>
<dbReference type="Proteomes" id="UP000605618">
    <property type="component" value="Unassembled WGS sequence"/>
</dbReference>
<dbReference type="CDD" id="cd01008">
    <property type="entry name" value="PBP2_NrtA_SsuA_CpmA_like"/>
    <property type="match status" value="1"/>
</dbReference>
<evidence type="ECO:0000256" key="1">
    <source>
        <dbReference type="ARBA" id="ARBA00010742"/>
    </source>
</evidence>
<feature type="domain" description="Solute-binding protein family 3/N-terminal" evidence="6">
    <location>
        <begin position="64"/>
        <end position="267"/>
    </location>
</feature>
<dbReference type="PANTHER" id="PTHR30024">
    <property type="entry name" value="ALIPHATIC SULFONATES-BINDING PROTEIN-RELATED"/>
    <property type="match status" value="1"/>
</dbReference>
<comment type="function">
    <text evidence="4">Part of a binding-protein-dependent transport system for aliphatic sulfonates. Putative binding protein.</text>
</comment>
<comment type="similarity">
    <text evidence="1">Belongs to the bacterial solute-binding protein SsuA/TauA family.</text>
</comment>
<sequence>MPPSSSSTLDRRGFLRATGAGLLGLSALALTGCGTGNSSTTDTGPLTQVRYALIGDGNAEPGTVLRHGLGGFDVSADLGGVPIQWPTGFPASLPVMEAIKSGSVDFSFATATAVIYAIGGGVPIVPLVAYPLPSDEVDILVPQGSTIRSVTDLKGRKVADHRGTTGTYSLVKYLESAGLTIDDIEYVNLTAADAEAAFAQGKVDAWITWQPMAELAQRKHNAVTLPGVRTYDYAFFVASESFANNHPQQTATLVRSVRDAQRWIDANPEAAVSEFTRLGGFAGSELEAQVYLDLVRAGRLSYSGAGDFTTIGADAIAGTQDLADNFHRLGVYPDRVDVTTWLQDPRFDSIKSVIDQELAK</sequence>
<dbReference type="AlphaFoldDB" id="A0AAE3B8H2"/>
<dbReference type="Gene3D" id="3.40.190.10">
    <property type="entry name" value="Periplasmic binding protein-like II"/>
    <property type="match status" value="2"/>
</dbReference>
<proteinExistence type="inferred from homology"/>
<dbReference type="InterPro" id="IPR001638">
    <property type="entry name" value="Solute-binding_3/MltF_N"/>
</dbReference>
<accession>A0AAE3B8H2</accession>
<dbReference type="SMART" id="SM00062">
    <property type="entry name" value="PBPb"/>
    <property type="match status" value="1"/>
</dbReference>
<evidence type="ECO:0000256" key="5">
    <source>
        <dbReference type="ARBA" id="ARBA00070228"/>
    </source>
</evidence>
<comment type="caution">
    <text evidence="7">The sequence shown here is derived from an EMBL/GenBank/DDBJ whole genome shotgun (WGS) entry which is preliminary data.</text>
</comment>
<reference evidence="8" key="2">
    <citation type="journal article" date="2020" name="Environ. Microbiol.">
        <title>The novel and transferable erm(51) gene confers Macrolides, Lincosamides, and Streptogramins B (MLSB) resistance to clonal Rhodococcus equi in the environment.</title>
        <authorList>
            <person name="Huber L."/>
            <person name="Giguere S."/>
            <person name="Slovis N.M."/>
            <person name="Alvarez-Narvaez S."/>
            <person name="Hart K.A."/>
            <person name="Greiter M."/>
            <person name="Morris E.R.A."/>
            <person name="Cohen N.D."/>
        </authorList>
    </citation>
    <scope>NUCLEOTIDE SEQUENCE</scope>
    <source>
        <strain evidence="8">Lh_141_1</strain>
    </source>
</reference>
<evidence type="ECO:0000256" key="3">
    <source>
        <dbReference type="ARBA" id="ARBA00022729"/>
    </source>
</evidence>
<dbReference type="PANTHER" id="PTHR30024:SF42">
    <property type="entry name" value="ALIPHATIC SULFONATES-BINDING PROTEIN-RELATED"/>
    <property type="match status" value="1"/>
</dbReference>
<evidence type="ECO:0000256" key="2">
    <source>
        <dbReference type="ARBA" id="ARBA00022448"/>
    </source>
</evidence>
<evidence type="ECO:0000313" key="8">
    <source>
        <dbReference type="EMBL" id="NKS24551.1"/>
    </source>
</evidence>
<keyword evidence="3" id="KW-0732">Signal</keyword>
<dbReference type="SUPFAM" id="SSF53850">
    <property type="entry name" value="Periplasmic binding protein-like II"/>
    <property type="match status" value="1"/>
</dbReference>
<dbReference type="InterPro" id="IPR006311">
    <property type="entry name" value="TAT_signal"/>
</dbReference>
<evidence type="ECO:0000256" key="4">
    <source>
        <dbReference type="ARBA" id="ARBA00055538"/>
    </source>
</evidence>
<dbReference type="Pfam" id="PF09084">
    <property type="entry name" value="NMT1"/>
    <property type="match status" value="1"/>
</dbReference>
<dbReference type="FunFam" id="3.40.190.10:FF:000050">
    <property type="entry name" value="Sulfonate ABC transporter substrate-binding protein"/>
    <property type="match status" value="1"/>
</dbReference>
<protein>
    <recommendedName>
        <fullName evidence="5">Putative aliphatic sulfonates-binding protein</fullName>
    </recommendedName>
</protein>
<name>A0AAE3B8H2_RHOHA</name>
<evidence type="ECO:0000313" key="9">
    <source>
        <dbReference type="Proteomes" id="UP000706122"/>
    </source>
</evidence>
<dbReference type="EMBL" id="WUYZ01000001">
    <property type="protein sequence ID" value="NKS24551.1"/>
    <property type="molecule type" value="Genomic_DNA"/>
</dbReference>
<dbReference type="InterPro" id="IPR015168">
    <property type="entry name" value="SsuA/THI5"/>
</dbReference>
<dbReference type="RefSeq" id="WP_064079205.1">
    <property type="nucleotide sequence ID" value="NZ_AP024187.1"/>
</dbReference>
<evidence type="ECO:0000259" key="6">
    <source>
        <dbReference type="SMART" id="SM00062"/>
    </source>
</evidence>
<reference evidence="7" key="1">
    <citation type="submission" date="2019-11" db="EMBL/GenBank/DDBJ databases">
        <title>Spread of Macrolides and rifampicin resistant Rhodococcus equi in clinical isolates in the USA.</title>
        <authorList>
            <person name="Alvarez-Narvaez S."/>
            <person name="Huber L."/>
            <person name="Cohen N.D."/>
            <person name="Slovis N."/>
            <person name="Greiter M."/>
            <person name="Giguere S."/>
            <person name="Hart K."/>
        </authorList>
    </citation>
    <scope>NUCLEOTIDE SEQUENCE</scope>
    <source>
        <strain evidence="7">Lh_5</strain>
    </source>
</reference>
<gene>
    <name evidence="8" type="ORF">GS505_01495</name>
    <name evidence="7" type="ORF">GS551_01600</name>
</gene>
<keyword evidence="2" id="KW-0813">Transport</keyword>
<dbReference type="Proteomes" id="UP000706122">
    <property type="component" value="Unassembled WGS sequence"/>
</dbReference>
<evidence type="ECO:0000313" key="7">
    <source>
        <dbReference type="EMBL" id="MBM4712900.1"/>
    </source>
</evidence>
<dbReference type="PROSITE" id="PS51318">
    <property type="entry name" value="TAT"/>
    <property type="match status" value="1"/>
</dbReference>